<reference evidence="3" key="1">
    <citation type="journal article" date="2022" name="Toxins">
        <title>Genomic Analysis of Sphingopyxis sp. USTB-05 for Biodegrading Cyanobacterial Hepatotoxins.</title>
        <authorList>
            <person name="Liu C."/>
            <person name="Xu Q."/>
            <person name="Zhao Z."/>
            <person name="Zhang H."/>
            <person name="Liu X."/>
            <person name="Yin C."/>
            <person name="Liu Y."/>
            <person name="Yan H."/>
        </authorList>
    </citation>
    <scope>NUCLEOTIDE SEQUENCE</scope>
    <source>
        <strain evidence="3">NBD5</strain>
    </source>
</reference>
<dbReference type="SUPFAM" id="SSF51182">
    <property type="entry name" value="RmlC-like cupins"/>
    <property type="match status" value="1"/>
</dbReference>
<organism evidence="3 4">
    <name type="scientific">Sphingomonas morindae</name>
    <dbReference type="NCBI Taxonomy" id="1541170"/>
    <lineage>
        <taxon>Bacteria</taxon>
        <taxon>Pseudomonadati</taxon>
        <taxon>Pseudomonadota</taxon>
        <taxon>Alphaproteobacteria</taxon>
        <taxon>Sphingomonadales</taxon>
        <taxon>Sphingomonadaceae</taxon>
        <taxon>Sphingomonas</taxon>
    </lineage>
</organism>
<evidence type="ECO:0000313" key="4">
    <source>
        <dbReference type="Proteomes" id="UP001056937"/>
    </source>
</evidence>
<evidence type="ECO:0000313" key="3">
    <source>
        <dbReference type="EMBL" id="USI73618.1"/>
    </source>
</evidence>
<protein>
    <submittedName>
        <fullName evidence="3">Class I mannose-6-phosphate isomerase</fullName>
    </submittedName>
</protein>
<accession>A0ABY4X9K3</accession>
<dbReference type="EMBL" id="CP084930">
    <property type="protein sequence ID" value="USI73618.1"/>
    <property type="molecule type" value="Genomic_DNA"/>
</dbReference>
<keyword evidence="3" id="KW-0413">Isomerase</keyword>
<dbReference type="PANTHER" id="PTHR42742">
    <property type="entry name" value="TRANSCRIPTIONAL REPRESSOR MPRA"/>
    <property type="match status" value="1"/>
</dbReference>
<keyword evidence="1" id="KW-0479">Metal-binding</keyword>
<dbReference type="CDD" id="cd07010">
    <property type="entry name" value="cupin_PMI_type_I_N_bac"/>
    <property type="match status" value="1"/>
</dbReference>
<dbReference type="Gene3D" id="2.60.120.10">
    <property type="entry name" value="Jelly Rolls"/>
    <property type="match status" value="1"/>
</dbReference>
<evidence type="ECO:0000256" key="2">
    <source>
        <dbReference type="ARBA" id="ARBA00022833"/>
    </source>
</evidence>
<evidence type="ECO:0000256" key="1">
    <source>
        <dbReference type="ARBA" id="ARBA00022723"/>
    </source>
</evidence>
<gene>
    <name evidence="3" type="ORF">LHA26_03860</name>
</gene>
<name>A0ABY4X9K3_9SPHN</name>
<dbReference type="InterPro" id="IPR051804">
    <property type="entry name" value="Carb_Metab_Reg_Kinase/Isom"/>
</dbReference>
<dbReference type="Proteomes" id="UP001056937">
    <property type="component" value="Chromosome 1"/>
</dbReference>
<dbReference type="RefSeq" id="WP_252167425.1">
    <property type="nucleotide sequence ID" value="NZ_CP084930.1"/>
</dbReference>
<dbReference type="GO" id="GO:0016853">
    <property type="term" value="F:isomerase activity"/>
    <property type="evidence" value="ECO:0007669"/>
    <property type="project" value="UniProtKB-KW"/>
</dbReference>
<keyword evidence="2" id="KW-0862">Zinc</keyword>
<sequence>MPVIRLITKRVEKPWGRHDLWPGFEAVPEGGAPIGEIWFQAPPEAGEGDPDLLIKYLFTSEKLSIQVHPDDADAVARGFERGKSEAWQILSAEPHATIGLGMTRPMTQEELRASALDGTIEDLLDWKAVKPGEFWYSPAGTVHAIGPGLVLIEIQQNVDLTYRLYDYSRPRELHLDDGVAVSNPVPYVAPFQPVDLAPGRRILAAEGKFVTERWTAPHQGRLAGTRERPLWLIPLAGSATAGDERIAPGGVWLVDSDAPFAADPGIDLLVAYPGGAVNEALLG</sequence>
<dbReference type="InterPro" id="IPR014710">
    <property type="entry name" value="RmlC-like_jellyroll"/>
</dbReference>
<keyword evidence="4" id="KW-1185">Reference proteome</keyword>
<dbReference type="PANTHER" id="PTHR42742:SF3">
    <property type="entry name" value="FRUCTOKINASE"/>
    <property type="match status" value="1"/>
</dbReference>
<proteinExistence type="predicted"/>
<dbReference type="InterPro" id="IPR011051">
    <property type="entry name" value="RmlC_Cupin_sf"/>
</dbReference>